<dbReference type="AlphaFoldDB" id="C8TFH3"/>
<sequence>MPSLQLAINSSSRAIAITVKVEVIAAVRIRRARGQSVGEKKRDCASVPAIAASRPAAASSIPAIAAWIPAAAAEWIRGRRVDLGHCQVDLRPPRRSQSPPLLDPPPRRLICHLLLLDSPPRGSICRFLLDPPPPPLNPAVGRASRPGRGGAASG</sequence>
<dbReference type="EMBL" id="AP009090">
    <property type="protein sequence ID" value="BAI39895.1"/>
    <property type="molecule type" value="Genomic_DNA"/>
</dbReference>
<feature type="region of interest" description="Disordered" evidence="1">
    <location>
        <begin position="135"/>
        <end position="154"/>
    </location>
</feature>
<evidence type="ECO:0000256" key="1">
    <source>
        <dbReference type="SAM" id="MobiDB-lite"/>
    </source>
</evidence>
<gene>
    <name evidence="2" type="primary">K0155C03.34</name>
</gene>
<reference evidence="2" key="1">
    <citation type="journal article" date="2009" name="Plant J.">
        <title>Comparative analysis of complete orthologous centromeres from two subspecies of rice reveals rapid variation of centromere organization and structure.</title>
        <authorList>
            <person name="Wu J."/>
            <person name="Fujisawa M."/>
            <person name="Tian Z."/>
            <person name="Yamagata H."/>
            <person name="Kamiya K."/>
            <person name="Shibata M."/>
            <person name="Hosokawa S."/>
            <person name="Ito Y."/>
            <person name="Hamada M."/>
            <person name="Katagiri S."/>
            <person name="Kurita K."/>
            <person name="Yamamoto M."/>
            <person name="Kikuta A."/>
            <person name="Machita K."/>
            <person name="Karasawa W."/>
            <person name="Kanamori H."/>
            <person name="Namiki N."/>
            <person name="Mizuno H."/>
            <person name="Ma J."/>
            <person name="Sasaki T."/>
            <person name="Matsumoto T."/>
        </authorList>
    </citation>
    <scope>NUCLEOTIDE SEQUENCE</scope>
</reference>
<accession>C8TFH3</accession>
<organism evidence="2">
    <name type="scientific">Oryza sativa subsp. indica</name>
    <name type="common">Rice</name>
    <dbReference type="NCBI Taxonomy" id="39946"/>
    <lineage>
        <taxon>Eukaryota</taxon>
        <taxon>Viridiplantae</taxon>
        <taxon>Streptophyta</taxon>
        <taxon>Embryophyta</taxon>
        <taxon>Tracheophyta</taxon>
        <taxon>Spermatophyta</taxon>
        <taxon>Magnoliopsida</taxon>
        <taxon>Liliopsida</taxon>
        <taxon>Poales</taxon>
        <taxon>Poaceae</taxon>
        <taxon>BOP clade</taxon>
        <taxon>Oryzoideae</taxon>
        <taxon>Oryzeae</taxon>
        <taxon>Oryzinae</taxon>
        <taxon>Oryza</taxon>
        <taxon>Oryza sativa</taxon>
    </lineage>
</organism>
<name>C8TFH3_ORYSI</name>
<proteinExistence type="predicted"/>
<protein>
    <submittedName>
        <fullName evidence="2">Uncharacterized protein K0155C03.34</fullName>
    </submittedName>
</protein>
<evidence type="ECO:0000313" key="2">
    <source>
        <dbReference type="EMBL" id="BAI39895.1"/>
    </source>
</evidence>